<keyword evidence="3 6" id="KW-0812">Transmembrane</keyword>
<dbReference type="CDD" id="cd03404">
    <property type="entry name" value="SPFH_HflK"/>
    <property type="match status" value="1"/>
</dbReference>
<dbReference type="InterPro" id="IPR010201">
    <property type="entry name" value="HflK"/>
</dbReference>
<feature type="region of interest" description="Disordered" evidence="7">
    <location>
        <begin position="344"/>
        <end position="392"/>
    </location>
</feature>
<dbReference type="InterPro" id="IPR001107">
    <property type="entry name" value="Band_7"/>
</dbReference>
<dbReference type="HOGENOM" id="CLU_039173_1_0_6"/>
<keyword evidence="5 6" id="KW-0472">Membrane</keyword>
<dbReference type="AlphaFoldDB" id="Q5H4F5"/>
<evidence type="ECO:0000313" key="9">
    <source>
        <dbReference type="EMBL" id="AAW74166.1"/>
    </source>
</evidence>
<dbReference type="Pfam" id="PF01145">
    <property type="entry name" value="Band_7"/>
    <property type="match status" value="1"/>
</dbReference>
<feature type="region of interest" description="Disordered" evidence="7">
    <location>
        <begin position="14"/>
        <end position="48"/>
    </location>
</feature>
<organism evidence="9 10">
    <name type="scientific">Xanthomonas oryzae pv. oryzae (strain KACC10331 / KXO85)</name>
    <dbReference type="NCBI Taxonomy" id="291331"/>
    <lineage>
        <taxon>Bacteria</taxon>
        <taxon>Pseudomonadati</taxon>
        <taxon>Pseudomonadota</taxon>
        <taxon>Gammaproteobacteria</taxon>
        <taxon>Lysobacterales</taxon>
        <taxon>Lysobacteraceae</taxon>
        <taxon>Xanthomonas</taxon>
    </lineage>
</organism>
<keyword evidence="10" id="KW-1185">Reference proteome</keyword>
<evidence type="ECO:0000313" key="10">
    <source>
        <dbReference type="Proteomes" id="UP000006735"/>
    </source>
</evidence>
<dbReference type="PRINTS" id="PR00721">
    <property type="entry name" value="STOMATIN"/>
</dbReference>
<comment type="subunit">
    <text evidence="6">HflC and HflK may interact to form a multimeric complex.</text>
</comment>
<dbReference type="SMART" id="SM00244">
    <property type="entry name" value="PHB"/>
    <property type="match status" value="1"/>
</dbReference>
<dbReference type="SUPFAM" id="SSF117892">
    <property type="entry name" value="Band 7/SPFH domain"/>
    <property type="match status" value="1"/>
</dbReference>
<keyword evidence="9" id="KW-0378">Hydrolase</keyword>
<evidence type="ECO:0000256" key="6">
    <source>
        <dbReference type="RuleBase" id="RU364113"/>
    </source>
</evidence>
<evidence type="ECO:0000256" key="5">
    <source>
        <dbReference type="ARBA" id="ARBA00023136"/>
    </source>
</evidence>
<dbReference type="KEGG" id="xoo:XOO0912"/>
<dbReference type="PANTHER" id="PTHR43327">
    <property type="entry name" value="STOMATIN-LIKE PROTEIN 2, MITOCHONDRIAL"/>
    <property type="match status" value="1"/>
</dbReference>
<evidence type="ECO:0000256" key="1">
    <source>
        <dbReference type="ARBA" id="ARBA00004167"/>
    </source>
</evidence>
<evidence type="ECO:0000256" key="7">
    <source>
        <dbReference type="SAM" id="MobiDB-lite"/>
    </source>
</evidence>
<dbReference type="GO" id="GO:0008233">
    <property type="term" value="F:peptidase activity"/>
    <property type="evidence" value="ECO:0007669"/>
    <property type="project" value="UniProtKB-KW"/>
</dbReference>
<comment type="subcellular location">
    <subcellularLocation>
        <location evidence="1">Membrane</location>
        <topology evidence="1">Single-pass membrane protein</topology>
    </subcellularLocation>
</comment>
<dbReference type="InterPro" id="IPR001972">
    <property type="entry name" value="Stomatin_HflK_fam"/>
</dbReference>
<dbReference type="MEROPS" id="I87.002"/>
<dbReference type="InterPro" id="IPR036013">
    <property type="entry name" value="Band_7/SPFH_dom_sf"/>
</dbReference>
<dbReference type="NCBIfam" id="TIGR01933">
    <property type="entry name" value="hflK"/>
    <property type="match status" value="1"/>
</dbReference>
<name>Q5H4F5_XANOR</name>
<feature type="transmembrane region" description="Helical" evidence="6">
    <location>
        <begin position="65"/>
        <end position="85"/>
    </location>
</feature>
<reference evidence="9 10" key="1">
    <citation type="journal article" date="2005" name="Nucleic Acids Res.">
        <title>The genome sequence of Xanthomonas oryzae pathovar oryzae KACC10331, the bacterial blight pathogen of rice.</title>
        <authorList>
            <person name="Lee B.M."/>
            <person name="Park Y.J."/>
            <person name="Park D.S."/>
            <person name="Kang H.W."/>
            <person name="Kim J.G."/>
            <person name="Song E.S."/>
            <person name="Park I.C."/>
            <person name="Yoon U.H."/>
            <person name="Hahn J.H."/>
            <person name="Koo B.S."/>
            <person name="Lee G.B."/>
            <person name="Kim H."/>
            <person name="Park H.S."/>
            <person name="Yoon K.O."/>
            <person name="Kim J.H."/>
            <person name="Jung C.H."/>
            <person name="Koh N.H."/>
            <person name="Seo J.S."/>
            <person name="Go S.J."/>
        </authorList>
    </citation>
    <scope>NUCLEOTIDE SEQUENCE [LARGE SCALE GENOMIC DNA]</scope>
    <source>
        <strain evidence="10">KACC10331 / KXO85</strain>
    </source>
</reference>
<evidence type="ECO:0000256" key="3">
    <source>
        <dbReference type="ARBA" id="ARBA00022692"/>
    </source>
</evidence>
<dbReference type="GO" id="GO:0006508">
    <property type="term" value="P:proteolysis"/>
    <property type="evidence" value="ECO:0007669"/>
    <property type="project" value="UniProtKB-KW"/>
</dbReference>
<dbReference type="Proteomes" id="UP000006735">
    <property type="component" value="Chromosome"/>
</dbReference>
<feature type="domain" description="Band 7" evidence="8">
    <location>
        <begin position="80"/>
        <end position="240"/>
    </location>
</feature>
<dbReference type="GO" id="GO:0016020">
    <property type="term" value="C:membrane"/>
    <property type="evidence" value="ECO:0007669"/>
    <property type="project" value="UniProtKB-SubCell"/>
</dbReference>
<comment type="similarity">
    <text evidence="2 6">Belongs to the band 7/mec-2 family. HflK subfamily.</text>
</comment>
<dbReference type="STRING" id="291331.XOO0912"/>
<feature type="compositionally biased region" description="Basic and acidic residues" evidence="7">
    <location>
        <begin position="377"/>
        <end position="392"/>
    </location>
</feature>
<dbReference type="PANTHER" id="PTHR43327:SF2">
    <property type="entry name" value="MODULATOR OF FTSH PROTEASE HFLK"/>
    <property type="match status" value="1"/>
</dbReference>
<dbReference type="InterPro" id="IPR050710">
    <property type="entry name" value="Band7/mec-2_domain"/>
</dbReference>
<dbReference type="EMBL" id="AE013598">
    <property type="protein sequence ID" value="AAW74166.1"/>
    <property type="molecule type" value="Genomic_DNA"/>
</dbReference>
<evidence type="ECO:0000256" key="2">
    <source>
        <dbReference type="ARBA" id="ARBA00006971"/>
    </source>
</evidence>
<keyword evidence="9" id="KW-0645">Protease</keyword>
<protein>
    <recommendedName>
        <fullName evidence="6">Protein HflK</fullName>
    </recommendedName>
</protein>
<evidence type="ECO:0000259" key="8">
    <source>
        <dbReference type="SMART" id="SM00244"/>
    </source>
</evidence>
<proteinExistence type="inferred from homology"/>
<sequence>MAALRDWPAQPLDHGACMAWNTPGNKGGDGPDPNRRRSWGPRGGGNGGGWGNLPAPLKELFDGGVGRWILIAVVLMVLFSSFQLIGEQQRGVVLRFGQFSRILQPGPNFKLPWPIESVRKVNATEIKTFSNQVPVLTRDENIVNVSLNVQYQISDPRKYLFGSRNADLVLEQAAQSAVREQVGRSDLNTVLNNRGPLAIASKDRLQAALDAYNTGLAVTGVTLPDARPPEEVKPAFDEVNGAQQVRERLINEAQAYAAKVVPEARGQGARTRTGAEGYKQATISKAEGDADRFTLLQAQYVGAPEVTRKRLWLETVQKVLSENRKVIGSDGRQVIYVPLPADASKPATASGNAGMPSMVPQDVLLNPPQNTSSEAIRNPERGPRLTGREGTE</sequence>
<keyword evidence="4 6" id="KW-1133">Transmembrane helix</keyword>
<comment type="function">
    <text evidence="6">HflC and HflK could encode or regulate a protease.</text>
</comment>
<gene>
    <name evidence="9" type="primary">hflK</name>
    <name evidence="9" type="ordered locus">XOO0912</name>
</gene>
<accession>Q5H4F5</accession>
<dbReference type="Gene3D" id="3.30.479.30">
    <property type="entry name" value="Band 7 domain"/>
    <property type="match status" value="1"/>
</dbReference>
<evidence type="ECO:0000256" key="4">
    <source>
        <dbReference type="ARBA" id="ARBA00022989"/>
    </source>
</evidence>